<accession>A0A8S1PRJ5</accession>
<organism evidence="1 2">
    <name type="scientific">Paramecium sonneborni</name>
    <dbReference type="NCBI Taxonomy" id="65129"/>
    <lineage>
        <taxon>Eukaryota</taxon>
        <taxon>Sar</taxon>
        <taxon>Alveolata</taxon>
        <taxon>Ciliophora</taxon>
        <taxon>Intramacronucleata</taxon>
        <taxon>Oligohymenophorea</taxon>
        <taxon>Peniculida</taxon>
        <taxon>Parameciidae</taxon>
        <taxon>Paramecium</taxon>
    </lineage>
</organism>
<dbReference type="EMBL" id="CAJJDN010000085">
    <property type="protein sequence ID" value="CAD8105612.1"/>
    <property type="molecule type" value="Genomic_DNA"/>
</dbReference>
<dbReference type="Proteomes" id="UP000692954">
    <property type="component" value="Unassembled WGS sequence"/>
</dbReference>
<dbReference type="OrthoDB" id="319174at2759"/>
<name>A0A8S1PRJ5_9CILI</name>
<gene>
    <name evidence="1" type="ORF">PSON_ATCC_30995.1.T0850011</name>
</gene>
<dbReference type="AlphaFoldDB" id="A0A8S1PRJ5"/>
<reference evidence="1" key="1">
    <citation type="submission" date="2021-01" db="EMBL/GenBank/DDBJ databases">
        <authorList>
            <consortium name="Genoscope - CEA"/>
            <person name="William W."/>
        </authorList>
    </citation>
    <scope>NUCLEOTIDE SEQUENCE</scope>
</reference>
<comment type="caution">
    <text evidence="1">The sequence shown here is derived from an EMBL/GenBank/DDBJ whole genome shotgun (WGS) entry which is preliminary data.</text>
</comment>
<keyword evidence="2" id="KW-1185">Reference proteome</keyword>
<protein>
    <submittedName>
        <fullName evidence="1">Uncharacterized protein</fullName>
    </submittedName>
</protein>
<proteinExistence type="predicted"/>
<sequence>MLGLHYYSYQYYSYQDLQKIKEILKYDSIGVIQFYEGEKIIQYKINRSNCFLLSDLIELIKIGFIRFHLGQLLQLFINLLEKVIYMQNHHIKHNYLSLDNIWLKFENNQYLTILYKKVQYQIAFTGYQQKPQCGDSEKILQIIQDIIMCFLNNDIVCNKKSKSKKDIFDSIYQVIFNSCQKQDIQNTINVIKQLLLNNKFDPNFQTISFDDKIIDYYKYSKRQFQQEKIRKTLQSLILKYNENPLVLDQFLFEKIREMRINLKNWICPDLDETQEQKKYNELLSNYQKKKELLNREAFIILNNIINEEVKRKFNVFFKFEMDQSYRQKIIDQIMELKIFKYFENSKTIYQCVNEDYYCKVLVNYAIPIVMKCVDEYTKFQILILINELI</sequence>
<evidence type="ECO:0000313" key="2">
    <source>
        <dbReference type="Proteomes" id="UP000692954"/>
    </source>
</evidence>
<evidence type="ECO:0000313" key="1">
    <source>
        <dbReference type="EMBL" id="CAD8105612.1"/>
    </source>
</evidence>